<dbReference type="Proteomes" id="UP000235826">
    <property type="component" value="Chromosome"/>
</dbReference>
<dbReference type="KEGG" id="fek:C1H87_15340"/>
<protein>
    <recommendedName>
        <fullName evidence="4">DUF5020 domain-containing protein</fullName>
    </recommendedName>
</protein>
<keyword evidence="1" id="KW-0732">Signal</keyword>
<gene>
    <name evidence="2" type="ORF">C1H87_15340</name>
</gene>
<feature type="chain" id="PRO_5014869103" description="DUF5020 domain-containing protein" evidence="1">
    <location>
        <begin position="20"/>
        <end position="218"/>
    </location>
</feature>
<dbReference type="EMBL" id="CP025791">
    <property type="protein sequence ID" value="AUP80001.1"/>
    <property type="molecule type" value="Genomic_DNA"/>
</dbReference>
<dbReference type="OrthoDB" id="976984at2"/>
<sequence length="218" mass="25165">MKKTVIILLLNIFLGILHAQDANNPIDPSPTLGVFNRFYDNDFSKTQLIANVTFSKWFVRFSAEEQFNYNGDNEFKATNLLVSRLFTSKNEKNKYGFGAIISYIDSKAWAGGINFVSVSKLKNKWKVITLTTLQSGSNIFAIEFQPGIYKNYNNGWYLRSHPRMLFDFETDKYEVPFGAGIGKIFDANWSLINLLFEPQYDFYNGYGMLYIGIKILWK</sequence>
<evidence type="ECO:0000256" key="1">
    <source>
        <dbReference type="SAM" id="SignalP"/>
    </source>
</evidence>
<evidence type="ECO:0000313" key="3">
    <source>
        <dbReference type="Proteomes" id="UP000235826"/>
    </source>
</evidence>
<organism evidence="2 3">
    <name type="scientific">Flavivirga eckloniae</name>
    <dbReference type="NCBI Taxonomy" id="1803846"/>
    <lineage>
        <taxon>Bacteria</taxon>
        <taxon>Pseudomonadati</taxon>
        <taxon>Bacteroidota</taxon>
        <taxon>Flavobacteriia</taxon>
        <taxon>Flavobacteriales</taxon>
        <taxon>Flavobacteriaceae</taxon>
        <taxon>Flavivirga</taxon>
    </lineage>
</organism>
<dbReference type="RefSeq" id="WP_102756653.1">
    <property type="nucleotide sequence ID" value="NZ_CP025791.1"/>
</dbReference>
<dbReference type="AlphaFoldDB" id="A0A2K9PSG5"/>
<evidence type="ECO:0000313" key="2">
    <source>
        <dbReference type="EMBL" id="AUP80001.1"/>
    </source>
</evidence>
<reference evidence="2 3" key="1">
    <citation type="submission" date="2018-01" db="EMBL/GenBank/DDBJ databases">
        <title>Complete genome sequence of Flavivirga eckloniae ECD14 isolated from seaweed Ecklonia cava.</title>
        <authorList>
            <person name="Lee J.H."/>
            <person name="Baik K.S."/>
            <person name="Seong C.N."/>
        </authorList>
    </citation>
    <scope>NUCLEOTIDE SEQUENCE [LARGE SCALE GENOMIC DNA]</scope>
    <source>
        <strain evidence="2 3">ECD14</strain>
    </source>
</reference>
<evidence type="ECO:0008006" key="4">
    <source>
        <dbReference type="Google" id="ProtNLM"/>
    </source>
</evidence>
<name>A0A2K9PSG5_9FLAO</name>
<keyword evidence="3" id="KW-1185">Reference proteome</keyword>
<proteinExistence type="predicted"/>
<accession>A0A2K9PSG5</accession>
<feature type="signal peptide" evidence="1">
    <location>
        <begin position="1"/>
        <end position="19"/>
    </location>
</feature>